<feature type="signal peptide" evidence="1">
    <location>
        <begin position="1"/>
        <end position="25"/>
    </location>
</feature>
<keyword evidence="1" id="KW-0732">Signal</keyword>
<reference evidence="2 3" key="1">
    <citation type="submission" date="2016-11" db="EMBL/GenBank/DDBJ databases">
        <authorList>
            <person name="Jaros S."/>
            <person name="Januszkiewicz K."/>
            <person name="Wedrychowicz H."/>
        </authorList>
    </citation>
    <scope>NUCLEOTIDE SEQUENCE [LARGE SCALE GENOMIC DNA]</scope>
    <source>
        <strain evidence="2 3">NF2</strain>
    </source>
</reference>
<organism evidence="2 3">
    <name type="scientific">Brevibacillus formosus</name>
    <dbReference type="NCBI Taxonomy" id="54913"/>
    <lineage>
        <taxon>Bacteria</taxon>
        <taxon>Bacillati</taxon>
        <taxon>Bacillota</taxon>
        <taxon>Bacilli</taxon>
        <taxon>Bacillales</taxon>
        <taxon>Paenibacillaceae</taxon>
        <taxon>Brevibacillus</taxon>
    </lineage>
</organism>
<evidence type="ECO:0000256" key="1">
    <source>
        <dbReference type="SAM" id="SignalP"/>
    </source>
</evidence>
<name>A0A220MMR2_9BACL</name>
<feature type="chain" id="PRO_5038471913" description="PepSY domain-containing protein" evidence="1">
    <location>
        <begin position="26"/>
        <end position="338"/>
    </location>
</feature>
<dbReference type="AlphaFoldDB" id="A0A220MMR2"/>
<sequence length="338" mass="37053">MKKQTLAVTSMIALLLSVASPFTNAQGPAYAAGQAPPAVKPEMKTLAQLDKNVVEAARQAMQKQAGDVPIELDEIRGETADCWVITAKNNRGEVLVTKQEGKVVSVTVKLKFSEVATDLQNTVTSTLKGMDNQHAFTIDWVERINWEKQNIWLFKGQHASVSIDAATGKVNSAKLHYTNEQINPKVTDTAQKALKSLSNGKASALLPEVTLVKESKERLDQVWDFMDTEGKYSIVIGAKTGIVVAATLISEFINENYTADEDIPKVFAKPFFTKEKAIAAANPMMKKVFNLDLTGYNVSSKYNVYTFTKKGQPTVTASINHKGVFHDFVVTPENGLIN</sequence>
<evidence type="ECO:0000313" key="2">
    <source>
        <dbReference type="EMBL" id="ASJ56222.1"/>
    </source>
</evidence>
<gene>
    <name evidence="2" type="ORF">BP422_23300</name>
</gene>
<dbReference type="RefSeq" id="WP_088909805.1">
    <property type="nucleotide sequence ID" value="NZ_CP018145.1"/>
</dbReference>
<dbReference type="EMBL" id="CP018145">
    <property type="protein sequence ID" value="ASJ56222.1"/>
    <property type="molecule type" value="Genomic_DNA"/>
</dbReference>
<dbReference type="KEGG" id="bfm:BP422_23300"/>
<dbReference type="Proteomes" id="UP000197781">
    <property type="component" value="Chromosome"/>
</dbReference>
<proteinExistence type="predicted"/>
<accession>A0A220MMR2</accession>
<protein>
    <recommendedName>
        <fullName evidence="4">PepSY domain-containing protein</fullName>
    </recommendedName>
</protein>
<evidence type="ECO:0008006" key="4">
    <source>
        <dbReference type="Google" id="ProtNLM"/>
    </source>
</evidence>
<evidence type="ECO:0000313" key="3">
    <source>
        <dbReference type="Proteomes" id="UP000197781"/>
    </source>
</evidence>